<dbReference type="STRING" id="436010.A0A166UNQ0"/>
<dbReference type="PANTHER" id="PTHR42877">
    <property type="entry name" value="L-ORNITHINE N(5)-MONOOXYGENASE-RELATED"/>
    <property type="match status" value="1"/>
</dbReference>
<name>A0A166UNQ0_9AGAM</name>
<dbReference type="SUPFAM" id="SSF51905">
    <property type="entry name" value="FAD/NAD(P)-binding domain"/>
    <property type="match status" value="1"/>
</dbReference>
<dbReference type="PANTHER" id="PTHR42877:SF5">
    <property type="entry name" value="L-ORNITHINE N(5)-MONOOXYGENASE-RELATED"/>
    <property type="match status" value="1"/>
</dbReference>
<organism evidence="2 3">
    <name type="scientific">Athelia psychrophila</name>
    <dbReference type="NCBI Taxonomy" id="1759441"/>
    <lineage>
        <taxon>Eukaryota</taxon>
        <taxon>Fungi</taxon>
        <taxon>Dikarya</taxon>
        <taxon>Basidiomycota</taxon>
        <taxon>Agaricomycotina</taxon>
        <taxon>Agaricomycetes</taxon>
        <taxon>Agaricomycetidae</taxon>
        <taxon>Atheliales</taxon>
        <taxon>Atheliaceae</taxon>
        <taxon>Athelia</taxon>
    </lineage>
</organism>
<keyword evidence="3" id="KW-1185">Reference proteome</keyword>
<dbReference type="AlphaFoldDB" id="A0A166UNQ0"/>
<evidence type="ECO:0000256" key="1">
    <source>
        <dbReference type="ARBA" id="ARBA00010139"/>
    </source>
</evidence>
<dbReference type="InterPro" id="IPR036188">
    <property type="entry name" value="FAD/NAD-bd_sf"/>
</dbReference>
<dbReference type="EMBL" id="KV417487">
    <property type="protein sequence ID" value="KZP31875.1"/>
    <property type="molecule type" value="Genomic_DNA"/>
</dbReference>
<gene>
    <name evidence="2" type="ORF">FIBSPDRAFT_944502</name>
</gene>
<dbReference type="InterPro" id="IPR051209">
    <property type="entry name" value="FAD-bind_Monooxygenase_sf"/>
</dbReference>
<sequence length="340" mass="37793">MDLTMRGLRRVNAPVQSLDRTVPALKHGRRDAAGVHAYWSELTAKHSLRPHITFNSHVETLLNGDAVEEGGGRRSVDKRHGELGADAWRISRACGRSPGLVSLRSGSSAIQPVPKLAQDPSIEVVQFIRAPLWCISKVEVVLSSFVQWIFAYVPGGSWQNCPQEYQQVMTPDCPPSCKRLLFGTGYHRSAGWRGSPAGVETTQGEEIPVDVIIFVTDFTVTQYILKMIAPVLYGAASSFSVTPAACDAYNAKIRRRLEGSVLTQCVSWYRAEGGTGKVTSVFPGPITLFWWWMRKPVWGDYEVMGGERWRKAGESGMRKMNNRSMMLFCLSRTLLVGDKE</sequence>
<dbReference type="Proteomes" id="UP000076532">
    <property type="component" value="Unassembled WGS sequence"/>
</dbReference>
<dbReference type="Gene3D" id="3.50.50.60">
    <property type="entry name" value="FAD/NAD(P)-binding domain"/>
    <property type="match status" value="1"/>
</dbReference>
<comment type="similarity">
    <text evidence="1">Belongs to the FAD-binding monooxygenase family.</text>
</comment>
<reference evidence="2 3" key="1">
    <citation type="journal article" date="2016" name="Mol. Biol. Evol.">
        <title>Comparative Genomics of Early-Diverging Mushroom-Forming Fungi Provides Insights into the Origins of Lignocellulose Decay Capabilities.</title>
        <authorList>
            <person name="Nagy L.G."/>
            <person name="Riley R."/>
            <person name="Tritt A."/>
            <person name="Adam C."/>
            <person name="Daum C."/>
            <person name="Floudas D."/>
            <person name="Sun H."/>
            <person name="Yadav J.S."/>
            <person name="Pangilinan J."/>
            <person name="Larsson K.H."/>
            <person name="Matsuura K."/>
            <person name="Barry K."/>
            <person name="Labutti K."/>
            <person name="Kuo R."/>
            <person name="Ohm R.A."/>
            <person name="Bhattacharya S.S."/>
            <person name="Shirouzu T."/>
            <person name="Yoshinaga Y."/>
            <person name="Martin F.M."/>
            <person name="Grigoriev I.V."/>
            <person name="Hibbett D.S."/>
        </authorList>
    </citation>
    <scope>NUCLEOTIDE SEQUENCE [LARGE SCALE GENOMIC DNA]</scope>
    <source>
        <strain evidence="2 3">CBS 109695</strain>
    </source>
</reference>
<protein>
    <submittedName>
        <fullName evidence="2">Uncharacterized protein</fullName>
    </submittedName>
</protein>
<proteinExistence type="inferred from homology"/>
<accession>A0A166UNQ0</accession>
<dbReference type="OrthoDB" id="74360at2759"/>
<evidence type="ECO:0000313" key="3">
    <source>
        <dbReference type="Proteomes" id="UP000076532"/>
    </source>
</evidence>
<evidence type="ECO:0000313" key="2">
    <source>
        <dbReference type="EMBL" id="KZP31875.1"/>
    </source>
</evidence>